<dbReference type="Gene3D" id="3.40.50.150">
    <property type="entry name" value="Vaccinia Virus protein VP39"/>
    <property type="match status" value="1"/>
</dbReference>
<dbReference type="RefSeq" id="WP_307594354.1">
    <property type="nucleotide sequence ID" value="NZ_JAUSRV010000007.1"/>
</dbReference>
<protein>
    <submittedName>
        <fullName evidence="3">Ubiquinone/menaquinone biosynthesis C-methylase UbiE</fullName>
    </submittedName>
</protein>
<keyword evidence="3" id="KW-0830">Ubiquinone</keyword>
<dbReference type="PANTHER" id="PTHR44068:SF11">
    <property type="entry name" value="GERANYL DIPHOSPHATE 2-C-METHYLTRANSFERASE"/>
    <property type="match status" value="1"/>
</dbReference>
<dbReference type="Proteomes" id="UP001224845">
    <property type="component" value="Unassembled WGS sequence"/>
</dbReference>
<evidence type="ECO:0000313" key="4">
    <source>
        <dbReference type="Proteomes" id="UP001224845"/>
    </source>
</evidence>
<dbReference type="CDD" id="cd02440">
    <property type="entry name" value="AdoMet_MTases"/>
    <property type="match status" value="1"/>
</dbReference>
<comment type="caution">
    <text evidence="3">The sequence shown here is derived from an EMBL/GenBank/DDBJ whole genome shotgun (WGS) entry which is preliminary data.</text>
</comment>
<gene>
    <name evidence="3" type="ORF">J2W39_003060</name>
</gene>
<sequence length="318" mass="34636">MPRGNVDAGSGSAALSPFAAMGSGRKGPFHSLDNANRYWRLSMPNRINQAIQAHYGRPDVGSVILAALEKAGKDLDRLTPEDLAPVDEFHIRGRAATLELARAAGLDANKRVLDVGSGVGGTSRCLAREFGCHVTGIDLTDEYCRAAAMLSAKVGLADLVDYRQGDATNLPFDDDVFDVVWTEHVAMNIPDKLRLYKEMHRVLKPGGTLAIYDVLAGPSGPVLFPVPWARTPDTSFLVQPDELRRLLENAGFTISDWMDTTEAARTWFVSLAEKIRKDGFPPVGFHLLLGADFQAMAQNQGRNLQEGRIVLGQVVARK</sequence>
<reference evidence="3" key="1">
    <citation type="submission" date="2023-07" db="EMBL/GenBank/DDBJ databases">
        <title>Sorghum-associated microbial communities from plants grown in Nebraska, USA.</title>
        <authorList>
            <person name="Schachtman D."/>
        </authorList>
    </citation>
    <scope>NUCLEOTIDE SEQUENCE</scope>
    <source>
        <strain evidence="3">DS3315</strain>
    </source>
</reference>
<dbReference type="AlphaFoldDB" id="A0AAW8EG92"/>
<dbReference type="PANTHER" id="PTHR44068">
    <property type="entry name" value="ZGC:194242"/>
    <property type="match status" value="1"/>
</dbReference>
<keyword evidence="1" id="KW-0808">Transferase</keyword>
<feature type="domain" description="Methyltransferase type 11" evidence="2">
    <location>
        <begin position="113"/>
        <end position="211"/>
    </location>
</feature>
<name>A0AAW8EG92_VARPD</name>
<proteinExistence type="predicted"/>
<organism evidence="3 4">
    <name type="scientific">Variovorax paradoxus</name>
    <dbReference type="NCBI Taxonomy" id="34073"/>
    <lineage>
        <taxon>Bacteria</taxon>
        <taxon>Pseudomonadati</taxon>
        <taxon>Pseudomonadota</taxon>
        <taxon>Betaproteobacteria</taxon>
        <taxon>Burkholderiales</taxon>
        <taxon>Comamonadaceae</taxon>
        <taxon>Variovorax</taxon>
    </lineage>
</organism>
<dbReference type="InterPro" id="IPR029063">
    <property type="entry name" value="SAM-dependent_MTases_sf"/>
</dbReference>
<evidence type="ECO:0000256" key="1">
    <source>
        <dbReference type="ARBA" id="ARBA00022679"/>
    </source>
</evidence>
<evidence type="ECO:0000313" key="3">
    <source>
        <dbReference type="EMBL" id="MDP9971818.1"/>
    </source>
</evidence>
<dbReference type="GO" id="GO:0008757">
    <property type="term" value="F:S-adenosylmethionine-dependent methyltransferase activity"/>
    <property type="evidence" value="ECO:0007669"/>
    <property type="project" value="InterPro"/>
</dbReference>
<dbReference type="EMBL" id="JAUSRV010000007">
    <property type="protein sequence ID" value="MDP9971818.1"/>
    <property type="molecule type" value="Genomic_DNA"/>
</dbReference>
<evidence type="ECO:0000259" key="2">
    <source>
        <dbReference type="Pfam" id="PF08241"/>
    </source>
</evidence>
<dbReference type="InterPro" id="IPR050447">
    <property type="entry name" value="Erg6_SMT_methyltransf"/>
</dbReference>
<dbReference type="Pfam" id="PF08241">
    <property type="entry name" value="Methyltransf_11"/>
    <property type="match status" value="1"/>
</dbReference>
<dbReference type="SUPFAM" id="SSF53335">
    <property type="entry name" value="S-adenosyl-L-methionine-dependent methyltransferases"/>
    <property type="match status" value="1"/>
</dbReference>
<dbReference type="InterPro" id="IPR013216">
    <property type="entry name" value="Methyltransf_11"/>
</dbReference>
<accession>A0AAW8EG92</accession>